<evidence type="ECO:0000256" key="1">
    <source>
        <dbReference type="ARBA" id="ARBA00004141"/>
    </source>
</evidence>
<keyword evidence="3 7" id="KW-0812">Transmembrane</keyword>
<dbReference type="GO" id="GO:0016020">
    <property type="term" value="C:membrane"/>
    <property type="evidence" value="ECO:0007669"/>
    <property type="project" value="UniProtKB-SubCell"/>
</dbReference>
<proteinExistence type="predicted"/>
<dbReference type="EMBL" id="BSXT01001454">
    <property type="protein sequence ID" value="GMF42557.1"/>
    <property type="molecule type" value="Genomic_DNA"/>
</dbReference>
<feature type="transmembrane region" description="Helical" evidence="7">
    <location>
        <begin position="244"/>
        <end position="267"/>
    </location>
</feature>
<keyword evidence="5 7" id="KW-0472">Membrane</keyword>
<evidence type="ECO:0000256" key="6">
    <source>
        <dbReference type="SAM" id="MobiDB-lite"/>
    </source>
</evidence>
<feature type="transmembrane region" description="Helical" evidence="7">
    <location>
        <begin position="502"/>
        <end position="529"/>
    </location>
</feature>
<dbReference type="PANTHER" id="PTHR31585">
    <property type="entry name" value="FOLATE-BIOPTERIN TRANSPORTER 1, CHLOROPLASTIC"/>
    <property type="match status" value="1"/>
</dbReference>
<sequence length="613" mass="67238">MEQRHLAASPVVEDESFTNFLGFRPIVLYDTRIDMVDESLTLSRSRKEQQLPQFSALSSCELDDIDASCASQLSPRSSQQANTPHDQPIQTDPYSPLPRPRERGFAMRDTMFNYRALGSLRSGLAPVALFSRWHAGLAATAFVLGAAEGFERTAYRSLLFKTLAEKFNRKYDASTILLDWPDILSVILGLFSDCMPIYGTRRKAYIALGWMLSVVSYGIVCAIHKEQVRDVKAPGRVFGRLLECWSIIGSLAFQLSWVAALALVVGFGQREALSERGGLAMLFLVIWQAGRLVAHIVVAELHLMLTLFNASAGLATASLTALLFVTCFLHDDDEHESTVVLAASTKRVGVVPALRSGVIQLWEICQEKVTCRALFFLLIYDVLLKACDPGVHEALAYWSGFTESGRDARPWVMVVESGVALVALIHAKWRLLNTAWRPLAITGIGIVVGCTLIQATLITTAIVRSKWFFSMSVGLIAWPKTWTLLFMVLATTEVTHVGCEGVTMGLVLSGQGLGVSALNAISGWISHAADTKVTQKQVEDDLRSTRTRILLAAVAYATVNLLATLAVPSLPRSKLETQQLRAFGGYSRRGAVLIMTLFIALLSLAIVANFQIV</sequence>
<dbReference type="AlphaFoldDB" id="A0A9W6XNP7"/>
<reference evidence="8" key="1">
    <citation type="submission" date="2023-04" db="EMBL/GenBank/DDBJ databases">
        <title>Phytophthora fragariaefolia NBRC 109709.</title>
        <authorList>
            <person name="Ichikawa N."/>
            <person name="Sato H."/>
            <person name="Tonouchi N."/>
        </authorList>
    </citation>
    <scope>NUCLEOTIDE SEQUENCE</scope>
    <source>
        <strain evidence="8">NBRC 109709</strain>
    </source>
</reference>
<feature type="compositionally biased region" description="Polar residues" evidence="6">
    <location>
        <begin position="71"/>
        <end position="93"/>
    </location>
</feature>
<evidence type="ECO:0000313" key="9">
    <source>
        <dbReference type="Proteomes" id="UP001165121"/>
    </source>
</evidence>
<evidence type="ECO:0000256" key="3">
    <source>
        <dbReference type="ARBA" id="ARBA00022692"/>
    </source>
</evidence>
<name>A0A9W6XNP7_9STRA</name>
<dbReference type="PANTHER" id="PTHR31585:SF5">
    <property type="entry name" value="RNA-BINDING S4 DOMAIN-CONTAINING PROTEIN"/>
    <property type="match status" value="1"/>
</dbReference>
<organism evidence="8 9">
    <name type="scientific">Phytophthora fragariaefolia</name>
    <dbReference type="NCBI Taxonomy" id="1490495"/>
    <lineage>
        <taxon>Eukaryota</taxon>
        <taxon>Sar</taxon>
        <taxon>Stramenopiles</taxon>
        <taxon>Oomycota</taxon>
        <taxon>Peronosporomycetes</taxon>
        <taxon>Peronosporales</taxon>
        <taxon>Peronosporaceae</taxon>
        <taxon>Phytophthora</taxon>
    </lineage>
</organism>
<feature type="transmembrane region" description="Helical" evidence="7">
    <location>
        <begin position="591"/>
        <end position="612"/>
    </location>
</feature>
<dbReference type="Proteomes" id="UP001165121">
    <property type="component" value="Unassembled WGS sequence"/>
</dbReference>
<dbReference type="InterPro" id="IPR039309">
    <property type="entry name" value="BT1"/>
</dbReference>
<evidence type="ECO:0000256" key="4">
    <source>
        <dbReference type="ARBA" id="ARBA00022989"/>
    </source>
</evidence>
<gene>
    <name evidence="8" type="ORF">Pfra01_001399200</name>
</gene>
<comment type="caution">
    <text evidence="8">The sequence shown here is derived from an EMBL/GenBank/DDBJ whole genome shotgun (WGS) entry which is preliminary data.</text>
</comment>
<evidence type="ECO:0000256" key="5">
    <source>
        <dbReference type="ARBA" id="ARBA00023136"/>
    </source>
</evidence>
<feature type="transmembrane region" description="Helical" evidence="7">
    <location>
        <begin position="279"/>
        <end position="298"/>
    </location>
</feature>
<keyword evidence="2" id="KW-0813">Transport</keyword>
<comment type="subcellular location">
    <subcellularLocation>
        <location evidence="1">Membrane</location>
        <topology evidence="1">Multi-pass membrane protein</topology>
    </subcellularLocation>
</comment>
<evidence type="ECO:0000256" key="2">
    <source>
        <dbReference type="ARBA" id="ARBA00022448"/>
    </source>
</evidence>
<accession>A0A9W6XNP7</accession>
<feature type="transmembrane region" description="Helical" evidence="7">
    <location>
        <begin position="468"/>
        <end position="490"/>
    </location>
</feature>
<feature type="transmembrane region" description="Helical" evidence="7">
    <location>
        <begin position="549"/>
        <end position="570"/>
    </location>
</feature>
<keyword evidence="4 7" id="KW-1133">Transmembrane helix</keyword>
<evidence type="ECO:0000313" key="8">
    <source>
        <dbReference type="EMBL" id="GMF42557.1"/>
    </source>
</evidence>
<evidence type="ECO:0000256" key="7">
    <source>
        <dbReference type="SAM" id="Phobius"/>
    </source>
</evidence>
<feature type="transmembrane region" description="Helical" evidence="7">
    <location>
        <begin position="439"/>
        <end position="462"/>
    </location>
</feature>
<feature type="transmembrane region" description="Helical" evidence="7">
    <location>
        <begin position="305"/>
        <end position="325"/>
    </location>
</feature>
<dbReference type="OrthoDB" id="164313at2759"/>
<protein>
    <submittedName>
        <fullName evidence="8">Unnamed protein product</fullName>
    </submittedName>
</protein>
<keyword evidence="9" id="KW-1185">Reference proteome</keyword>
<feature type="region of interest" description="Disordered" evidence="6">
    <location>
        <begin position="71"/>
        <end position="100"/>
    </location>
</feature>
<feature type="transmembrane region" description="Helical" evidence="7">
    <location>
        <begin position="204"/>
        <end position="223"/>
    </location>
</feature>